<dbReference type="EnsemblMetazoa" id="XM_003726245">
    <property type="protein sequence ID" value="XP_003726293"/>
    <property type="gene ID" value="LOC100888578"/>
</dbReference>
<keyword evidence="1" id="KW-0812">Transmembrane</keyword>
<keyword evidence="1" id="KW-0472">Membrane</keyword>
<organism evidence="2 3">
    <name type="scientific">Strongylocentrotus purpuratus</name>
    <name type="common">Purple sea urchin</name>
    <dbReference type="NCBI Taxonomy" id="7668"/>
    <lineage>
        <taxon>Eukaryota</taxon>
        <taxon>Metazoa</taxon>
        <taxon>Echinodermata</taxon>
        <taxon>Eleutherozoa</taxon>
        <taxon>Echinozoa</taxon>
        <taxon>Echinoidea</taxon>
        <taxon>Euechinoidea</taxon>
        <taxon>Echinacea</taxon>
        <taxon>Camarodonta</taxon>
        <taxon>Echinidea</taxon>
        <taxon>Strongylocentrotidae</taxon>
        <taxon>Strongylocentrotus</taxon>
    </lineage>
</organism>
<reference evidence="3" key="1">
    <citation type="submission" date="2015-02" db="EMBL/GenBank/DDBJ databases">
        <title>Genome sequencing for Strongylocentrotus purpuratus.</title>
        <authorList>
            <person name="Murali S."/>
            <person name="Liu Y."/>
            <person name="Vee V."/>
            <person name="English A."/>
            <person name="Wang M."/>
            <person name="Skinner E."/>
            <person name="Han Y."/>
            <person name="Muzny D.M."/>
            <person name="Worley K.C."/>
            <person name="Gibbs R.A."/>
        </authorList>
    </citation>
    <scope>NUCLEOTIDE SEQUENCE</scope>
</reference>
<protein>
    <submittedName>
        <fullName evidence="2">Uncharacterized protein</fullName>
    </submittedName>
</protein>
<accession>A0A7M7GGT0</accession>
<sequence length="240" mass="27423">MMTWRLFILSILMGMTLFLVWNNYQATGSISEGINKSWRDVSNAEVVKEAQKAWGKSTRQSSLTLKKFKDGRLMQDAVKYVDRFSMAIFHAKTPDLLAELQKYEKTFLDAALLMVWLITGYVGIRYLSSGLTLFVMATSLLVHSLYGPAWCMYELFVFIGLLGFIISVITNNAVFTAFLLSAFYMVYALWRFVGPSDGNRMDRIEGRISHIQHELNDLGKQLSIVEDKVDLIRASKRESK</sequence>
<keyword evidence="1" id="KW-1133">Transmembrane helix</keyword>
<dbReference type="KEGG" id="spu:100888578"/>
<reference evidence="2" key="2">
    <citation type="submission" date="2021-01" db="UniProtKB">
        <authorList>
            <consortium name="EnsemblMetazoa"/>
        </authorList>
    </citation>
    <scope>IDENTIFICATION</scope>
</reference>
<evidence type="ECO:0000256" key="1">
    <source>
        <dbReference type="SAM" id="Phobius"/>
    </source>
</evidence>
<feature type="transmembrane region" description="Helical" evidence="1">
    <location>
        <begin position="106"/>
        <end position="124"/>
    </location>
</feature>
<evidence type="ECO:0000313" key="3">
    <source>
        <dbReference type="Proteomes" id="UP000007110"/>
    </source>
</evidence>
<dbReference type="GeneID" id="100888578"/>
<dbReference type="AlphaFoldDB" id="A0A7M7GGT0"/>
<feature type="transmembrane region" description="Helical" evidence="1">
    <location>
        <begin position="153"/>
        <end position="169"/>
    </location>
</feature>
<dbReference type="Proteomes" id="UP000007110">
    <property type="component" value="Unassembled WGS sequence"/>
</dbReference>
<feature type="transmembrane region" description="Helical" evidence="1">
    <location>
        <begin position="175"/>
        <end position="193"/>
    </location>
</feature>
<feature type="transmembrane region" description="Helical" evidence="1">
    <location>
        <begin position="6"/>
        <end position="24"/>
    </location>
</feature>
<dbReference type="RefSeq" id="XP_003726293.1">
    <property type="nucleotide sequence ID" value="XM_003726245.3"/>
</dbReference>
<dbReference type="OMA" id="AGMESKM"/>
<evidence type="ECO:0000313" key="2">
    <source>
        <dbReference type="EnsemblMetazoa" id="XP_003726293"/>
    </source>
</evidence>
<name>A0A7M7GGT0_STRPU</name>
<keyword evidence="3" id="KW-1185">Reference proteome</keyword>
<dbReference type="InParanoid" id="A0A7M7GGT0"/>
<proteinExistence type="predicted"/>
<dbReference type="OrthoDB" id="5967795at2759"/>